<dbReference type="EMBL" id="QZWG01000006">
    <property type="protein sequence ID" value="RZC09023.1"/>
    <property type="molecule type" value="Genomic_DNA"/>
</dbReference>
<dbReference type="InterPro" id="IPR040220">
    <property type="entry name" value="DD11"/>
</dbReference>
<comment type="caution">
    <text evidence="4">The sequence shown here is derived from an EMBL/GenBank/DDBJ whole genome shotgun (WGS) entry which is preliminary data.</text>
</comment>
<keyword evidence="2" id="KW-0812">Transmembrane</keyword>
<proteinExistence type="predicted"/>
<gene>
    <name evidence="4" type="ORF">D0Y65_015654</name>
</gene>
<feature type="transmembrane region" description="Helical" evidence="2">
    <location>
        <begin position="38"/>
        <end position="57"/>
    </location>
</feature>
<dbReference type="PANTHER" id="PTHR31207:SF38">
    <property type="entry name" value="PROLAMIN-LIKE PROTEIN"/>
    <property type="match status" value="1"/>
</dbReference>
<dbReference type="PANTHER" id="PTHR31207">
    <property type="entry name" value="ECA1 GAMETOGENESIS FAMILY PROTEIN (DUF784)-RELATED-RELATED"/>
    <property type="match status" value="1"/>
</dbReference>
<keyword evidence="2" id="KW-1133">Transmembrane helix</keyword>
<accession>A0A445KEC9</accession>
<organism evidence="4 5">
    <name type="scientific">Glycine soja</name>
    <name type="common">Wild soybean</name>
    <dbReference type="NCBI Taxonomy" id="3848"/>
    <lineage>
        <taxon>Eukaryota</taxon>
        <taxon>Viridiplantae</taxon>
        <taxon>Streptophyta</taxon>
        <taxon>Embryophyta</taxon>
        <taxon>Tracheophyta</taxon>
        <taxon>Spermatophyta</taxon>
        <taxon>Magnoliopsida</taxon>
        <taxon>eudicotyledons</taxon>
        <taxon>Gunneridae</taxon>
        <taxon>Pentapetalae</taxon>
        <taxon>rosids</taxon>
        <taxon>fabids</taxon>
        <taxon>Fabales</taxon>
        <taxon>Fabaceae</taxon>
        <taxon>Papilionoideae</taxon>
        <taxon>50 kb inversion clade</taxon>
        <taxon>NPAAA clade</taxon>
        <taxon>indigoferoid/millettioid clade</taxon>
        <taxon>Phaseoleae</taxon>
        <taxon>Glycine</taxon>
        <taxon>Glycine subgen. Soja</taxon>
    </lineage>
</organism>
<protein>
    <recommendedName>
        <fullName evidence="3">Prolamin-like domain-containing protein</fullName>
    </recommendedName>
</protein>
<keyword evidence="5" id="KW-1185">Reference proteome</keyword>
<feature type="domain" description="Prolamin-like" evidence="3">
    <location>
        <begin position="162"/>
        <end position="234"/>
    </location>
</feature>
<keyword evidence="1" id="KW-0732">Signal</keyword>
<reference evidence="4 5" key="1">
    <citation type="submission" date="2018-09" db="EMBL/GenBank/DDBJ databases">
        <title>A high-quality reference genome of wild soybean provides a powerful tool to mine soybean genomes.</title>
        <authorList>
            <person name="Xie M."/>
            <person name="Chung C.Y.L."/>
            <person name="Li M.-W."/>
            <person name="Wong F.-L."/>
            <person name="Chan T.-F."/>
            <person name="Lam H.-M."/>
        </authorList>
    </citation>
    <scope>NUCLEOTIDE SEQUENCE [LARGE SCALE GENOMIC DNA]</scope>
    <source>
        <strain evidence="5">cv. W05</strain>
        <tissue evidence="4">Hypocotyl of etiolated seedlings</tissue>
    </source>
</reference>
<keyword evidence="2" id="KW-0472">Membrane</keyword>
<name>A0A445KEC9_GLYSO</name>
<dbReference type="Proteomes" id="UP000289340">
    <property type="component" value="Chromosome 6"/>
</dbReference>
<evidence type="ECO:0000313" key="5">
    <source>
        <dbReference type="Proteomes" id="UP000289340"/>
    </source>
</evidence>
<dbReference type="AlphaFoldDB" id="A0A445KEC9"/>
<feature type="domain" description="Prolamin-like" evidence="3">
    <location>
        <begin position="75"/>
        <end position="148"/>
    </location>
</feature>
<sequence>MRLSPHNSISVFCELQTFATAFKQLGIAAKAKQFIRQFLFADMLNIYLILVALSMAIGTTVTSITTPEKEESLLECAKYVGSYCGNEVLDTLSNKKSNVSTDCCYKIIQTGYSCHTRLTLFVLQNDSEFKHANVTNVLEKNDRIFYMCDKATEPESEMYLSKCVVKIGTECGEEVFDNLKHNKNNVTDCCCGRLVETGLPCHINMAKALIRTPEMRNVDAIEFLNKGKKLFDECLEDQE</sequence>
<evidence type="ECO:0000313" key="4">
    <source>
        <dbReference type="EMBL" id="RZC09023.1"/>
    </source>
</evidence>
<dbReference type="InterPro" id="IPR008502">
    <property type="entry name" value="Prolamin-like"/>
</dbReference>
<dbReference type="Pfam" id="PF05617">
    <property type="entry name" value="Prolamin_like"/>
    <property type="match status" value="2"/>
</dbReference>
<evidence type="ECO:0000256" key="1">
    <source>
        <dbReference type="ARBA" id="ARBA00022729"/>
    </source>
</evidence>
<evidence type="ECO:0000256" key="2">
    <source>
        <dbReference type="SAM" id="Phobius"/>
    </source>
</evidence>
<evidence type="ECO:0000259" key="3">
    <source>
        <dbReference type="Pfam" id="PF05617"/>
    </source>
</evidence>